<accession>A0ABY7G1M3</accession>
<reference evidence="2" key="1">
    <citation type="submission" date="2022-11" db="EMBL/GenBank/DDBJ databases">
        <title>Centuries of genome instability and evolution in soft-shell clam transmissible cancer (bioRxiv).</title>
        <authorList>
            <person name="Hart S.F.M."/>
            <person name="Yonemitsu M.A."/>
            <person name="Giersch R.M."/>
            <person name="Beal B.F."/>
            <person name="Arriagada G."/>
            <person name="Davis B.W."/>
            <person name="Ostrander E.A."/>
            <person name="Goff S.P."/>
            <person name="Metzger M.J."/>
        </authorList>
    </citation>
    <scope>NUCLEOTIDE SEQUENCE</scope>
    <source>
        <strain evidence="2">MELC-2E11</strain>
        <tissue evidence="2">Siphon/mantle</tissue>
    </source>
</reference>
<gene>
    <name evidence="2" type="ORF">MAR_014052</name>
</gene>
<keyword evidence="3" id="KW-1185">Reference proteome</keyword>
<feature type="compositionally biased region" description="Pro residues" evidence="1">
    <location>
        <begin position="1"/>
        <end position="10"/>
    </location>
</feature>
<feature type="compositionally biased region" description="Polar residues" evidence="1">
    <location>
        <begin position="94"/>
        <end position="118"/>
    </location>
</feature>
<sequence length="127" mass="13518">MSQSRPPPPLQSDISPPAHDRTNRSQTCTTPDANMGPSEEDLPSNMEPQTVNPDSVPKWLPQPRNLRSIDKIKTRATGSEKKTPAVPVPISGATVVSPTTITGPFPSTVTSDTTQAGSSLPPPNLRK</sequence>
<dbReference type="Proteomes" id="UP001164746">
    <property type="component" value="Chromosome 15"/>
</dbReference>
<feature type="region of interest" description="Disordered" evidence="1">
    <location>
        <begin position="1"/>
        <end position="127"/>
    </location>
</feature>
<protein>
    <submittedName>
        <fullName evidence="2">Uncharacterized protein</fullName>
    </submittedName>
</protein>
<feature type="compositionally biased region" description="Basic and acidic residues" evidence="1">
    <location>
        <begin position="67"/>
        <end position="83"/>
    </location>
</feature>
<evidence type="ECO:0000313" key="2">
    <source>
        <dbReference type="EMBL" id="WAR28348.1"/>
    </source>
</evidence>
<name>A0ABY7G1M3_MYAAR</name>
<proteinExistence type="predicted"/>
<evidence type="ECO:0000313" key="3">
    <source>
        <dbReference type="Proteomes" id="UP001164746"/>
    </source>
</evidence>
<evidence type="ECO:0000256" key="1">
    <source>
        <dbReference type="SAM" id="MobiDB-lite"/>
    </source>
</evidence>
<organism evidence="2 3">
    <name type="scientific">Mya arenaria</name>
    <name type="common">Soft-shell clam</name>
    <dbReference type="NCBI Taxonomy" id="6604"/>
    <lineage>
        <taxon>Eukaryota</taxon>
        <taxon>Metazoa</taxon>
        <taxon>Spiralia</taxon>
        <taxon>Lophotrochozoa</taxon>
        <taxon>Mollusca</taxon>
        <taxon>Bivalvia</taxon>
        <taxon>Autobranchia</taxon>
        <taxon>Heteroconchia</taxon>
        <taxon>Euheterodonta</taxon>
        <taxon>Imparidentia</taxon>
        <taxon>Neoheterodontei</taxon>
        <taxon>Myida</taxon>
        <taxon>Myoidea</taxon>
        <taxon>Myidae</taxon>
        <taxon>Mya</taxon>
    </lineage>
</organism>
<dbReference type="EMBL" id="CP111026">
    <property type="protein sequence ID" value="WAR28348.1"/>
    <property type="molecule type" value="Genomic_DNA"/>
</dbReference>